<dbReference type="AlphaFoldDB" id="A0A4V5NQX3"/>
<keyword evidence="15" id="KW-1185">Reference proteome</keyword>
<dbReference type="HAMAP" id="MF_00165">
    <property type="entry name" value="Thymidylate_kinase"/>
    <property type="match status" value="1"/>
</dbReference>
<dbReference type="GO" id="GO:0006227">
    <property type="term" value="P:dUDP biosynthetic process"/>
    <property type="evidence" value="ECO:0007669"/>
    <property type="project" value="TreeGrafter"/>
</dbReference>
<evidence type="ECO:0000256" key="10">
    <source>
        <dbReference type="ARBA" id="ARBA00048743"/>
    </source>
</evidence>
<evidence type="ECO:0000256" key="5">
    <source>
        <dbReference type="ARBA" id="ARBA00022727"/>
    </source>
</evidence>
<evidence type="ECO:0000259" key="13">
    <source>
        <dbReference type="Pfam" id="PF02223"/>
    </source>
</evidence>
<evidence type="ECO:0000256" key="9">
    <source>
        <dbReference type="ARBA" id="ARBA00029962"/>
    </source>
</evidence>
<evidence type="ECO:0000256" key="3">
    <source>
        <dbReference type="ARBA" id="ARBA00017144"/>
    </source>
</evidence>
<sequence length="224" mass="24400">MRGKFIVVEGLEGAGKSSVIGLIVQALIDAGKRVEQTREPGGTPMAEAIRECVKHDWDETVSEETELLLMYAARVQLLINKIFPSLADGAWVVGDRHDLSSQAYQGGGRGVSEKTMTAISDIALKGFKPDLTLYLDVEPAVGLERARGRGELDRIEQAGLAFFERTRAKYLSLAQQDESIVVISAMQPMEKVHQDVIAIINDYVAASGSERSDTGHNKSLQGQD</sequence>
<dbReference type="InterPro" id="IPR018095">
    <property type="entry name" value="Thymidylate_kin_CS"/>
</dbReference>
<gene>
    <name evidence="12" type="primary">tmk</name>
    <name evidence="14" type="ORF">E5672_05490</name>
</gene>
<keyword evidence="8 12" id="KW-0067">ATP-binding</keyword>
<dbReference type="CDD" id="cd01672">
    <property type="entry name" value="TMPK"/>
    <property type="match status" value="1"/>
</dbReference>
<evidence type="ECO:0000256" key="6">
    <source>
        <dbReference type="ARBA" id="ARBA00022741"/>
    </source>
</evidence>
<dbReference type="InterPro" id="IPR027417">
    <property type="entry name" value="P-loop_NTPase"/>
</dbReference>
<dbReference type="GO" id="GO:0005829">
    <property type="term" value="C:cytosol"/>
    <property type="evidence" value="ECO:0007669"/>
    <property type="project" value="TreeGrafter"/>
</dbReference>
<evidence type="ECO:0000256" key="2">
    <source>
        <dbReference type="ARBA" id="ARBA00012980"/>
    </source>
</evidence>
<dbReference type="GO" id="GO:0004798">
    <property type="term" value="F:dTMP kinase activity"/>
    <property type="evidence" value="ECO:0007669"/>
    <property type="project" value="UniProtKB-UniRule"/>
</dbReference>
<comment type="caution">
    <text evidence="14">The sequence shown here is derived from an EMBL/GenBank/DDBJ whole genome shotgun (WGS) entry which is preliminary data.</text>
</comment>
<dbReference type="EC" id="2.7.4.9" evidence="2 12"/>
<accession>A0A4V5NQX3</accession>
<dbReference type="Proteomes" id="UP000305471">
    <property type="component" value="Unassembled WGS sequence"/>
</dbReference>
<feature type="binding site" evidence="12">
    <location>
        <begin position="10"/>
        <end position="17"/>
    </location>
    <ligand>
        <name>ATP</name>
        <dbReference type="ChEBI" id="CHEBI:30616"/>
    </ligand>
</feature>
<dbReference type="NCBIfam" id="TIGR00041">
    <property type="entry name" value="DTMP_kinase"/>
    <property type="match status" value="1"/>
</dbReference>
<dbReference type="PROSITE" id="PS01331">
    <property type="entry name" value="THYMIDYLATE_KINASE"/>
    <property type="match status" value="1"/>
</dbReference>
<feature type="domain" description="Thymidylate kinase-like" evidence="13">
    <location>
        <begin position="8"/>
        <end position="196"/>
    </location>
</feature>
<proteinExistence type="inferred from homology"/>
<dbReference type="GO" id="GO:0005524">
    <property type="term" value="F:ATP binding"/>
    <property type="evidence" value="ECO:0007669"/>
    <property type="project" value="UniProtKB-UniRule"/>
</dbReference>
<dbReference type="EMBL" id="SWCO01000002">
    <property type="protein sequence ID" value="TKB04256.1"/>
    <property type="molecule type" value="Genomic_DNA"/>
</dbReference>
<keyword evidence="4 12" id="KW-0808">Transferase</keyword>
<dbReference type="InterPro" id="IPR039430">
    <property type="entry name" value="Thymidylate_kin-like_dom"/>
</dbReference>
<organism evidence="14 15">
    <name type="scientific">Alteromonas portus</name>
    <dbReference type="NCBI Taxonomy" id="2565549"/>
    <lineage>
        <taxon>Bacteria</taxon>
        <taxon>Pseudomonadati</taxon>
        <taxon>Pseudomonadota</taxon>
        <taxon>Gammaproteobacteria</taxon>
        <taxon>Alteromonadales</taxon>
        <taxon>Alteromonadaceae</taxon>
        <taxon>Alteromonas/Salinimonas group</taxon>
        <taxon>Alteromonas</taxon>
    </lineage>
</organism>
<comment type="similarity">
    <text evidence="1 12">Belongs to the thymidylate kinase family.</text>
</comment>
<evidence type="ECO:0000256" key="1">
    <source>
        <dbReference type="ARBA" id="ARBA00009776"/>
    </source>
</evidence>
<evidence type="ECO:0000256" key="8">
    <source>
        <dbReference type="ARBA" id="ARBA00022840"/>
    </source>
</evidence>
<dbReference type="RefSeq" id="WP_136781274.1">
    <property type="nucleotide sequence ID" value="NZ_SWCO01000002.1"/>
</dbReference>
<evidence type="ECO:0000313" key="15">
    <source>
        <dbReference type="Proteomes" id="UP000305471"/>
    </source>
</evidence>
<keyword evidence="5 12" id="KW-0545">Nucleotide biosynthesis</keyword>
<dbReference type="SUPFAM" id="SSF52540">
    <property type="entry name" value="P-loop containing nucleoside triphosphate hydrolases"/>
    <property type="match status" value="1"/>
</dbReference>
<dbReference type="Gene3D" id="3.40.50.300">
    <property type="entry name" value="P-loop containing nucleotide triphosphate hydrolases"/>
    <property type="match status" value="1"/>
</dbReference>
<dbReference type="PANTHER" id="PTHR10344">
    <property type="entry name" value="THYMIDYLATE KINASE"/>
    <property type="match status" value="1"/>
</dbReference>
<dbReference type="FunFam" id="3.40.50.300:FF:000225">
    <property type="entry name" value="Thymidylate kinase"/>
    <property type="match status" value="1"/>
</dbReference>
<name>A0A4V5NQX3_9ALTE</name>
<evidence type="ECO:0000256" key="12">
    <source>
        <dbReference type="HAMAP-Rule" id="MF_00165"/>
    </source>
</evidence>
<evidence type="ECO:0000313" key="14">
    <source>
        <dbReference type="EMBL" id="TKB04256.1"/>
    </source>
</evidence>
<comment type="catalytic activity">
    <reaction evidence="10 12">
        <text>dTMP + ATP = dTDP + ADP</text>
        <dbReference type="Rhea" id="RHEA:13517"/>
        <dbReference type="ChEBI" id="CHEBI:30616"/>
        <dbReference type="ChEBI" id="CHEBI:58369"/>
        <dbReference type="ChEBI" id="CHEBI:63528"/>
        <dbReference type="ChEBI" id="CHEBI:456216"/>
        <dbReference type="EC" id="2.7.4.9"/>
    </reaction>
</comment>
<evidence type="ECO:0000256" key="11">
    <source>
        <dbReference type="ARBA" id="ARBA00057735"/>
    </source>
</evidence>
<dbReference type="GO" id="GO:0006233">
    <property type="term" value="P:dTDP biosynthetic process"/>
    <property type="evidence" value="ECO:0007669"/>
    <property type="project" value="InterPro"/>
</dbReference>
<dbReference type="OrthoDB" id="9774907at2"/>
<keyword evidence="6 12" id="KW-0547">Nucleotide-binding</keyword>
<dbReference type="GO" id="GO:0006235">
    <property type="term" value="P:dTTP biosynthetic process"/>
    <property type="evidence" value="ECO:0007669"/>
    <property type="project" value="UniProtKB-UniRule"/>
</dbReference>
<dbReference type="PANTHER" id="PTHR10344:SF4">
    <property type="entry name" value="UMP-CMP KINASE 2, MITOCHONDRIAL"/>
    <property type="match status" value="1"/>
</dbReference>
<dbReference type="InterPro" id="IPR018094">
    <property type="entry name" value="Thymidylate_kinase"/>
</dbReference>
<dbReference type="Pfam" id="PF02223">
    <property type="entry name" value="Thymidylate_kin"/>
    <property type="match status" value="1"/>
</dbReference>
<evidence type="ECO:0000256" key="7">
    <source>
        <dbReference type="ARBA" id="ARBA00022777"/>
    </source>
</evidence>
<reference evidence="14 15" key="1">
    <citation type="submission" date="2019-04" db="EMBL/GenBank/DDBJ databases">
        <title>Alteromonas portus sp. nov., an alginate lyase-excreting marine bacterium.</title>
        <authorList>
            <person name="Huang H."/>
            <person name="Mo K."/>
            <person name="Bao S."/>
        </authorList>
    </citation>
    <scope>NUCLEOTIDE SEQUENCE [LARGE SCALE GENOMIC DNA]</scope>
    <source>
        <strain evidence="14 15">HB161718</strain>
    </source>
</reference>
<evidence type="ECO:0000256" key="4">
    <source>
        <dbReference type="ARBA" id="ARBA00022679"/>
    </source>
</evidence>
<protein>
    <recommendedName>
        <fullName evidence="3 12">Thymidylate kinase</fullName>
        <ecNumber evidence="2 12">2.7.4.9</ecNumber>
    </recommendedName>
    <alternativeName>
        <fullName evidence="9 12">dTMP kinase</fullName>
    </alternativeName>
</protein>
<keyword evidence="7 12" id="KW-0418">Kinase</keyword>
<comment type="function">
    <text evidence="11 12">Phosphorylation of dTMP to form dTDP in both de novo and salvage pathways of dTTP synthesis.</text>
</comment>